<sequence>MRINILKIEYNFLTTLFLPCQNLEINNLKECAIKKDICIIDHQEVMY</sequence>
<organism evidence="1 2">
    <name type="scientific">Leptospira noguchii serovar Autumnalis str. ZUN142</name>
    <dbReference type="NCBI Taxonomy" id="1085540"/>
    <lineage>
        <taxon>Bacteria</taxon>
        <taxon>Pseudomonadati</taxon>
        <taxon>Spirochaetota</taxon>
        <taxon>Spirochaetia</taxon>
        <taxon>Leptospirales</taxon>
        <taxon>Leptospiraceae</taxon>
        <taxon>Leptospira</taxon>
    </lineage>
</organism>
<gene>
    <name evidence="1" type="ORF">LEP1GSC186_3468</name>
</gene>
<proteinExistence type="predicted"/>
<evidence type="ECO:0000313" key="1">
    <source>
        <dbReference type="EMBL" id="EMO39848.1"/>
    </source>
</evidence>
<name>M6URF9_9LEPT</name>
<evidence type="ECO:0000313" key="2">
    <source>
        <dbReference type="Proteomes" id="UP000012153"/>
    </source>
</evidence>
<comment type="caution">
    <text evidence="1">The sequence shown here is derived from an EMBL/GenBank/DDBJ whole genome shotgun (WGS) entry which is preliminary data.</text>
</comment>
<protein>
    <submittedName>
        <fullName evidence="1">Uncharacterized protein</fullName>
    </submittedName>
</protein>
<reference evidence="1 2" key="1">
    <citation type="submission" date="2013-01" db="EMBL/GenBank/DDBJ databases">
        <authorList>
            <person name="Harkins D.M."/>
            <person name="Durkin A.S."/>
            <person name="Brinkac L.M."/>
            <person name="Haft D.H."/>
            <person name="Selengut J.D."/>
            <person name="Sanka R."/>
            <person name="DePew J."/>
            <person name="Purushe J."/>
            <person name="Matthias M.A."/>
            <person name="Vinetz J.M."/>
            <person name="Sutton G.G."/>
            <person name="Nierman W.C."/>
            <person name="Fouts D.E."/>
        </authorList>
    </citation>
    <scope>NUCLEOTIDE SEQUENCE [LARGE SCALE GENOMIC DNA]</scope>
    <source>
        <strain evidence="1 2">ZUN142</strain>
    </source>
</reference>
<dbReference type="AlphaFoldDB" id="M6URF9"/>
<dbReference type="Proteomes" id="UP000012153">
    <property type="component" value="Unassembled WGS sequence"/>
</dbReference>
<dbReference type="EMBL" id="AHOP02000048">
    <property type="protein sequence ID" value="EMO39848.1"/>
    <property type="molecule type" value="Genomic_DNA"/>
</dbReference>
<accession>M6URF9</accession>